<accession>A0A6A5Y5G3</accession>
<feature type="compositionally biased region" description="Low complexity" evidence="1">
    <location>
        <begin position="132"/>
        <end position="145"/>
    </location>
</feature>
<evidence type="ECO:0000313" key="3">
    <source>
        <dbReference type="Proteomes" id="UP000799778"/>
    </source>
</evidence>
<dbReference type="OrthoDB" id="5226159at2759"/>
<proteinExistence type="predicted"/>
<gene>
    <name evidence="2" type="ORF">BU24DRAFT_477099</name>
</gene>
<feature type="compositionally biased region" description="Pro residues" evidence="1">
    <location>
        <begin position="120"/>
        <end position="131"/>
    </location>
</feature>
<feature type="compositionally biased region" description="Basic and acidic residues" evidence="1">
    <location>
        <begin position="256"/>
        <end position="269"/>
    </location>
</feature>
<name>A0A6A5Y5G3_9PLEO</name>
<dbReference type="GeneID" id="54290358"/>
<dbReference type="EMBL" id="ML978067">
    <property type="protein sequence ID" value="KAF2020020.1"/>
    <property type="molecule type" value="Genomic_DNA"/>
</dbReference>
<organism evidence="2 3">
    <name type="scientific">Aaosphaeria arxii CBS 175.79</name>
    <dbReference type="NCBI Taxonomy" id="1450172"/>
    <lineage>
        <taxon>Eukaryota</taxon>
        <taxon>Fungi</taxon>
        <taxon>Dikarya</taxon>
        <taxon>Ascomycota</taxon>
        <taxon>Pezizomycotina</taxon>
        <taxon>Dothideomycetes</taxon>
        <taxon>Pleosporomycetidae</taxon>
        <taxon>Pleosporales</taxon>
        <taxon>Pleosporales incertae sedis</taxon>
        <taxon>Aaosphaeria</taxon>
    </lineage>
</organism>
<keyword evidence="3" id="KW-1185">Reference proteome</keyword>
<protein>
    <submittedName>
        <fullName evidence="2">Uncharacterized protein</fullName>
    </submittedName>
</protein>
<dbReference type="Proteomes" id="UP000799778">
    <property type="component" value="Unassembled WGS sequence"/>
</dbReference>
<dbReference type="RefSeq" id="XP_033388359.1">
    <property type="nucleotide sequence ID" value="XM_033532961.1"/>
</dbReference>
<evidence type="ECO:0000256" key="1">
    <source>
        <dbReference type="SAM" id="MobiDB-lite"/>
    </source>
</evidence>
<reference evidence="2" key="1">
    <citation type="journal article" date="2020" name="Stud. Mycol.">
        <title>101 Dothideomycetes genomes: a test case for predicting lifestyles and emergence of pathogens.</title>
        <authorList>
            <person name="Haridas S."/>
            <person name="Albert R."/>
            <person name="Binder M."/>
            <person name="Bloem J."/>
            <person name="Labutti K."/>
            <person name="Salamov A."/>
            <person name="Andreopoulos B."/>
            <person name="Baker S."/>
            <person name="Barry K."/>
            <person name="Bills G."/>
            <person name="Bluhm B."/>
            <person name="Cannon C."/>
            <person name="Castanera R."/>
            <person name="Culley D."/>
            <person name="Daum C."/>
            <person name="Ezra D."/>
            <person name="Gonzalez J."/>
            <person name="Henrissat B."/>
            <person name="Kuo A."/>
            <person name="Liang C."/>
            <person name="Lipzen A."/>
            <person name="Lutzoni F."/>
            <person name="Magnuson J."/>
            <person name="Mondo S."/>
            <person name="Nolan M."/>
            <person name="Ohm R."/>
            <person name="Pangilinan J."/>
            <person name="Park H.-J."/>
            <person name="Ramirez L."/>
            <person name="Alfaro M."/>
            <person name="Sun H."/>
            <person name="Tritt A."/>
            <person name="Yoshinaga Y."/>
            <person name="Zwiers L.-H."/>
            <person name="Turgeon B."/>
            <person name="Goodwin S."/>
            <person name="Spatafora J."/>
            <person name="Crous P."/>
            <person name="Grigoriev I."/>
        </authorList>
    </citation>
    <scope>NUCLEOTIDE SEQUENCE</scope>
    <source>
        <strain evidence="2">CBS 175.79</strain>
    </source>
</reference>
<sequence>MAVKDVLAKFRKALLCCGSGERKRSLEISSPTDVQRGVLDMPGLTDEHESLLKSSWARVDAPEYGTWTISRRLSIMGVMPSPIRVDIFNGHADTFDRRHFIREKASTDAARLLSLTSHPPTRPTSLPPSSGPSPTSSRSPSVTLLNSASSNLPETLPTPPRQKHTDPAPPTSAHNRMKGFWESTRRLSNSLSNTNHNGYRDLKQNDVDRDEGVVLLNMDFKDTEPDSPASIKSIDEGFVSQDVLVGGTPTKPNSLPRERTTPRSAKDADNVSVSDSDDELVARMAGKGETAGSTPLVKA</sequence>
<feature type="region of interest" description="Disordered" evidence="1">
    <location>
        <begin position="114"/>
        <end position="176"/>
    </location>
</feature>
<evidence type="ECO:0000313" key="2">
    <source>
        <dbReference type="EMBL" id="KAF2020020.1"/>
    </source>
</evidence>
<dbReference type="AlphaFoldDB" id="A0A6A5Y5G3"/>
<feature type="region of interest" description="Disordered" evidence="1">
    <location>
        <begin position="242"/>
        <end position="299"/>
    </location>
</feature>